<feature type="signal peptide" evidence="1">
    <location>
        <begin position="1"/>
        <end position="18"/>
    </location>
</feature>
<dbReference type="GO" id="GO:0005975">
    <property type="term" value="P:carbohydrate metabolic process"/>
    <property type="evidence" value="ECO:0007669"/>
    <property type="project" value="InterPro"/>
</dbReference>
<feature type="domain" description="Glycosyl hydrolase family 95 N-terminal" evidence="2">
    <location>
        <begin position="21"/>
        <end position="267"/>
    </location>
</feature>
<dbReference type="Pfam" id="PF22124">
    <property type="entry name" value="Glyco_hydro_95_cat"/>
    <property type="match status" value="1"/>
</dbReference>
<name>A0A2T4A2X1_TRIHA</name>
<evidence type="ECO:0000313" key="5">
    <source>
        <dbReference type="EMBL" id="PTB51406.1"/>
    </source>
</evidence>
<dbReference type="InterPro" id="IPR016518">
    <property type="entry name" value="Alpha-L-fucosidase"/>
</dbReference>
<accession>A0A2T4A2X1</accession>
<keyword evidence="5" id="KW-0378">Hydrolase</keyword>
<dbReference type="GeneID" id="36633120"/>
<dbReference type="PIRSF" id="PIRSF007663">
    <property type="entry name" value="UCP007663"/>
    <property type="match status" value="1"/>
</dbReference>
<dbReference type="EMBL" id="KZ679686">
    <property type="protein sequence ID" value="PTB51406.1"/>
    <property type="molecule type" value="Genomic_DNA"/>
</dbReference>
<evidence type="ECO:0000256" key="1">
    <source>
        <dbReference type="SAM" id="SignalP"/>
    </source>
</evidence>
<dbReference type="PANTHER" id="PTHR31084:SF3">
    <property type="entry name" value="ALPHA-FUCOSIDASE A"/>
    <property type="match status" value="1"/>
</dbReference>
<dbReference type="GO" id="GO:0004560">
    <property type="term" value="F:alpha-L-fucosidase activity"/>
    <property type="evidence" value="ECO:0007669"/>
    <property type="project" value="InterPro"/>
</dbReference>
<evidence type="ECO:0000313" key="6">
    <source>
        <dbReference type="Proteomes" id="UP000241690"/>
    </source>
</evidence>
<evidence type="ECO:0000259" key="2">
    <source>
        <dbReference type="Pfam" id="PF14498"/>
    </source>
</evidence>
<evidence type="ECO:0000259" key="4">
    <source>
        <dbReference type="Pfam" id="PF22124"/>
    </source>
</evidence>
<dbReference type="AlphaFoldDB" id="A0A2T4A2X1"/>
<gene>
    <name evidence="5" type="ORF">M431DRAFT_93968</name>
</gene>
<dbReference type="Pfam" id="PF21307">
    <property type="entry name" value="Glyco_hydro_95_C"/>
    <property type="match status" value="1"/>
</dbReference>
<dbReference type="Pfam" id="PF14498">
    <property type="entry name" value="Glyco_hyd_65N_2"/>
    <property type="match status" value="1"/>
</dbReference>
<dbReference type="InterPro" id="IPR049053">
    <property type="entry name" value="AFCA-like_C"/>
</dbReference>
<reference evidence="5 6" key="1">
    <citation type="submission" date="2016-07" db="EMBL/GenBank/DDBJ databases">
        <title>Multiple horizontal gene transfer events from other fungi enriched the ability of initially mycotrophic Trichoderma (Ascomycota) to feed on dead plant biomass.</title>
        <authorList>
            <consortium name="DOE Joint Genome Institute"/>
            <person name="Aerts A."/>
            <person name="Atanasova L."/>
            <person name="Chenthamara K."/>
            <person name="Zhang J."/>
            <person name="Grujic M."/>
            <person name="Henrissat B."/>
            <person name="Kuo A."/>
            <person name="Salamov A."/>
            <person name="Lipzen A."/>
            <person name="Labutti K."/>
            <person name="Barry K."/>
            <person name="Miao Y."/>
            <person name="Rahimi M.J."/>
            <person name="Shen Q."/>
            <person name="Grigoriev I.V."/>
            <person name="Kubicek C.P."/>
            <person name="Druzhinina I.S."/>
        </authorList>
    </citation>
    <scope>NUCLEOTIDE SEQUENCE [LARGE SCALE GENOMIC DNA]</scope>
    <source>
        <strain evidence="5 6">CBS 226.95</strain>
    </source>
</reference>
<feature type="domain" description="Glycosyl hydrolase family 95 catalytic" evidence="4">
    <location>
        <begin position="299"/>
        <end position="713"/>
    </location>
</feature>
<protein>
    <submittedName>
        <fullName evidence="5">Glycoside hydrolase family 95 protein</fullName>
    </submittedName>
</protein>
<dbReference type="RefSeq" id="XP_024771083.1">
    <property type="nucleotide sequence ID" value="XM_024924537.1"/>
</dbReference>
<dbReference type="Gene3D" id="1.50.10.10">
    <property type="match status" value="1"/>
</dbReference>
<sequence length="790" mass="87401">MLRTGLIALAACAQGASARKLWATEPADPDNIIMTAYPLGNGKLGAMPLGLVGEDIVILNEHSLWSGGPFESPDYTGANPPAPVYTALPGIRQTIWDTQINNDISALYGDPNNYHYGNYETLGNLTVKIAGVSKYSSYNRALDLETGIHQTVFTSNGAKFTITTFCTSPDQVCAYNVQSNKPLPDVTIGLQDNQRSNPSSNSSCDANGVRLRGQTQQDIGMIFDARAQVLNRPRGATCTSAHELLVPSDRKTTSVTVVYAAGTNYDQKKGTRASNYSFKGVDPAAAVVSTIKAVEKKSFTSMYNSHVKDHNTLFSQFTLSLPDSEHSASVPTATLMENYDYNVGDPFVENLLFDYGRYLFIGSCRDGSLPPNLQGMWTENQFPAWSSDYHVDVNVQMNHWHTEQTGLGDIQGPLWDFIIDTWVPRGTETAELLYDAPGFVGFSNLNTFGFTGQMNSAVWSNYPASAAWLMQNVWNRYDYGRDTHWWKTVGYPLMKSVAEYWIHEMVPDLYSNDGTLVAAPCNSPEHGWTTFGCTHYQQLVWEIFDHIIDSWEDSGDKNTTFLETVKETQSKLSPGIIIGWFGQIQVEWKIGWDQPDDEHRHLSHLVGWYPGYSIGTHMWNKTVTDAVNVSLTARGNGTADSNTGWEKVWRVACWAQLNNTDIAYTYLKYAIDMNYANNGFSVYTSGNSWPYELAAPFQIDANFGYSAAVLAMLITDLPVPSASNAIHTVILGPAIPSEWKGGSVQGMRIRGGGSVDFSWDNNGLVNKVTLHNHKAPIKIVDVNSKVLLHK</sequence>
<feature type="domain" description="Alpha fucosidase A-like C-terminal" evidence="3">
    <location>
        <begin position="729"/>
        <end position="774"/>
    </location>
</feature>
<keyword evidence="1" id="KW-0732">Signal</keyword>
<dbReference type="InterPro" id="IPR008928">
    <property type="entry name" value="6-hairpin_glycosidase_sf"/>
</dbReference>
<evidence type="ECO:0000259" key="3">
    <source>
        <dbReference type="Pfam" id="PF21307"/>
    </source>
</evidence>
<dbReference type="InterPro" id="IPR027414">
    <property type="entry name" value="GH95_N_dom"/>
</dbReference>
<dbReference type="InterPro" id="IPR054363">
    <property type="entry name" value="GH95_cat"/>
</dbReference>
<keyword evidence="6" id="KW-1185">Reference proteome</keyword>
<feature type="chain" id="PRO_5015407583" evidence="1">
    <location>
        <begin position="19"/>
        <end position="790"/>
    </location>
</feature>
<proteinExistence type="predicted"/>
<dbReference type="Proteomes" id="UP000241690">
    <property type="component" value="Unassembled WGS sequence"/>
</dbReference>
<organism evidence="5 6">
    <name type="scientific">Trichoderma harzianum CBS 226.95</name>
    <dbReference type="NCBI Taxonomy" id="983964"/>
    <lineage>
        <taxon>Eukaryota</taxon>
        <taxon>Fungi</taxon>
        <taxon>Dikarya</taxon>
        <taxon>Ascomycota</taxon>
        <taxon>Pezizomycotina</taxon>
        <taxon>Sordariomycetes</taxon>
        <taxon>Hypocreomycetidae</taxon>
        <taxon>Hypocreales</taxon>
        <taxon>Hypocreaceae</taxon>
        <taxon>Trichoderma</taxon>
    </lineage>
</organism>
<dbReference type="SUPFAM" id="SSF48208">
    <property type="entry name" value="Six-hairpin glycosidases"/>
    <property type="match status" value="1"/>
</dbReference>
<dbReference type="InterPro" id="IPR012341">
    <property type="entry name" value="6hp_glycosidase-like_sf"/>
</dbReference>
<dbReference type="PANTHER" id="PTHR31084">
    <property type="entry name" value="ALPHA-L-FUCOSIDASE 2"/>
    <property type="match status" value="1"/>
</dbReference>